<dbReference type="Proteomes" id="UP000610558">
    <property type="component" value="Unassembled WGS sequence"/>
</dbReference>
<proteinExistence type="inferred from homology"/>
<evidence type="ECO:0000259" key="7">
    <source>
        <dbReference type="Pfam" id="PF07195"/>
    </source>
</evidence>
<dbReference type="GO" id="GO:0009421">
    <property type="term" value="C:bacterial-type flagellum filament cap"/>
    <property type="evidence" value="ECO:0007669"/>
    <property type="project" value="InterPro"/>
</dbReference>
<dbReference type="AlphaFoldDB" id="A0A927GVI2"/>
<sequence>MSGLTATGIGSGIDISSLVNQLVEAERSPQENRLNLREAKAQSRLSAFGSLKSSLDSFQSSLEKLKSTETFQKRSSLISDKDVFTVTTDANAAPGKYAVQVEQLATQHKLASAAFTDADTSVGTGDLTFTVDGESFTISVEEGSDSLTAIRDAVNNAEDNTGVSASIVNDENGAHLVFTAKDSGTANAISISTSTDINDTGNLASLAYDGVNPSDMTEKVEAKDTIVIVDGFTQTSPNLSLEGMIEGVSFSIKEARPGETIDLEVKLDSASVTKAVKDFVSTYNSLMTTLNNLTSYDPETGAAGVLQGDFTTRSIASRLRQEIGGVVKDLNPELDSLAEIGITTGDGGLLELDSDRLSKVMDTNFNAIADLFGGDNGFATKISTAVDSFAKTGGILDNRTDGLEAAISRIGTQREALDRRMLAVEARYAAQFNAMDSLISSLTTTGDFLTQQLSNLPGMTKKS</sequence>
<dbReference type="GO" id="GO:0071973">
    <property type="term" value="P:bacterial-type flagellum-dependent cell motility"/>
    <property type="evidence" value="ECO:0007669"/>
    <property type="project" value="TreeGrafter"/>
</dbReference>
<protein>
    <recommendedName>
        <fullName evidence="5">Flagellar hook-associated protein 2</fullName>
        <shortName evidence="5">HAP2</shortName>
    </recommendedName>
    <alternativeName>
        <fullName evidence="5">Flagellar cap protein</fullName>
    </alternativeName>
</protein>
<evidence type="ECO:0000256" key="3">
    <source>
        <dbReference type="ARBA" id="ARBA00023054"/>
    </source>
</evidence>
<keyword evidence="4 5" id="KW-0975">Bacterial flagellum</keyword>
<dbReference type="Gene3D" id="3.30.70.2120">
    <property type="match status" value="1"/>
</dbReference>
<organism evidence="8 9">
    <name type="scientific">Spongiibacter pelagi</name>
    <dbReference type="NCBI Taxonomy" id="2760804"/>
    <lineage>
        <taxon>Bacteria</taxon>
        <taxon>Pseudomonadati</taxon>
        <taxon>Pseudomonadota</taxon>
        <taxon>Gammaproteobacteria</taxon>
        <taxon>Cellvibrionales</taxon>
        <taxon>Spongiibacteraceae</taxon>
        <taxon>Spongiibacter</taxon>
    </lineage>
</organism>
<evidence type="ECO:0000256" key="1">
    <source>
        <dbReference type="ARBA" id="ARBA00009764"/>
    </source>
</evidence>
<comment type="caution">
    <text evidence="8">The sequence shown here is derived from an EMBL/GenBank/DDBJ whole genome shotgun (WGS) entry which is preliminary data.</text>
</comment>
<dbReference type="PANTHER" id="PTHR30288">
    <property type="entry name" value="FLAGELLAR CAP/ASSEMBLY PROTEIN FLID"/>
    <property type="match status" value="1"/>
</dbReference>
<gene>
    <name evidence="8" type="primary">fliD</name>
    <name evidence="8" type="ORF">IB286_05325</name>
</gene>
<evidence type="ECO:0000313" key="9">
    <source>
        <dbReference type="Proteomes" id="UP000610558"/>
    </source>
</evidence>
<evidence type="ECO:0000313" key="8">
    <source>
        <dbReference type="EMBL" id="MBD2858425.1"/>
    </source>
</evidence>
<comment type="subcellular location">
    <subcellularLocation>
        <location evidence="5">Secreted</location>
    </subcellularLocation>
    <subcellularLocation>
        <location evidence="5">Bacterial flagellum</location>
    </subcellularLocation>
</comment>
<keyword evidence="3" id="KW-0175">Coiled coil</keyword>
<dbReference type="GO" id="GO:0009424">
    <property type="term" value="C:bacterial-type flagellum hook"/>
    <property type="evidence" value="ECO:0007669"/>
    <property type="project" value="UniProtKB-UniRule"/>
</dbReference>
<name>A0A927GVI2_9GAMM</name>
<keyword evidence="8" id="KW-0282">Flagellum</keyword>
<dbReference type="RefSeq" id="WP_190763241.1">
    <property type="nucleotide sequence ID" value="NZ_JACXLD010000002.1"/>
</dbReference>
<dbReference type="PANTHER" id="PTHR30288:SF0">
    <property type="entry name" value="FLAGELLAR HOOK-ASSOCIATED PROTEIN 2"/>
    <property type="match status" value="1"/>
</dbReference>
<dbReference type="InterPro" id="IPR010809">
    <property type="entry name" value="FliD_C"/>
</dbReference>
<dbReference type="EMBL" id="JACXLD010000002">
    <property type="protein sequence ID" value="MBD2858425.1"/>
    <property type="molecule type" value="Genomic_DNA"/>
</dbReference>
<feature type="domain" description="Flagellar hook-associated protein 2 N-terminal" evidence="6">
    <location>
        <begin position="11"/>
        <end position="108"/>
    </location>
</feature>
<dbReference type="InterPro" id="IPR040026">
    <property type="entry name" value="FliD"/>
</dbReference>
<dbReference type="InterPro" id="IPR003481">
    <property type="entry name" value="FliD_N"/>
</dbReference>
<evidence type="ECO:0000256" key="4">
    <source>
        <dbReference type="ARBA" id="ARBA00023143"/>
    </source>
</evidence>
<keyword evidence="9" id="KW-1185">Reference proteome</keyword>
<dbReference type="InterPro" id="IPR010810">
    <property type="entry name" value="Flagellin_hook_IN_motif"/>
</dbReference>
<feature type="domain" description="Flagellar hook-associated protein 2 C-terminal" evidence="7">
    <location>
        <begin position="222"/>
        <end position="443"/>
    </location>
</feature>
<evidence type="ECO:0000256" key="5">
    <source>
        <dbReference type="RuleBase" id="RU362066"/>
    </source>
</evidence>
<evidence type="ECO:0000256" key="2">
    <source>
        <dbReference type="ARBA" id="ARBA00011255"/>
    </source>
</evidence>
<dbReference type="GO" id="GO:0007155">
    <property type="term" value="P:cell adhesion"/>
    <property type="evidence" value="ECO:0007669"/>
    <property type="project" value="InterPro"/>
</dbReference>
<keyword evidence="8" id="KW-0969">Cilium</keyword>
<keyword evidence="5" id="KW-0964">Secreted</keyword>
<reference evidence="8" key="1">
    <citation type="submission" date="2020-09" db="EMBL/GenBank/DDBJ databases">
        <authorList>
            <person name="Yoon J.-W."/>
        </authorList>
    </citation>
    <scope>NUCLEOTIDE SEQUENCE</scope>
    <source>
        <strain evidence="8">KMU-158</strain>
    </source>
</reference>
<dbReference type="Pfam" id="PF02465">
    <property type="entry name" value="FliD_N"/>
    <property type="match status" value="1"/>
</dbReference>
<dbReference type="GO" id="GO:0005576">
    <property type="term" value="C:extracellular region"/>
    <property type="evidence" value="ECO:0007669"/>
    <property type="project" value="UniProtKB-SubCell"/>
</dbReference>
<accession>A0A927GVI2</accession>
<comment type="function">
    <text evidence="5">Required for morphogenesis and for the elongation of the flagellar filament by facilitating polymerization of the flagellin monomers at the tip of growing filament. Forms a capping structure, which prevents flagellin subunits (transported through the central channel of the flagellum) from leaking out without polymerization at the distal end.</text>
</comment>
<keyword evidence="8" id="KW-0966">Cell projection</keyword>
<dbReference type="Pfam" id="PF07196">
    <property type="entry name" value="Flagellin_IN"/>
    <property type="match status" value="1"/>
</dbReference>
<evidence type="ECO:0000259" key="6">
    <source>
        <dbReference type="Pfam" id="PF02465"/>
    </source>
</evidence>
<dbReference type="Pfam" id="PF07195">
    <property type="entry name" value="FliD_C"/>
    <property type="match status" value="1"/>
</dbReference>
<comment type="similarity">
    <text evidence="1 5">Belongs to the FliD family.</text>
</comment>
<comment type="subunit">
    <text evidence="2 5">Homopentamer.</text>
</comment>